<dbReference type="PROSITE" id="PS00018">
    <property type="entry name" value="EF_HAND_1"/>
    <property type="match status" value="1"/>
</dbReference>
<evidence type="ECO:0000313" key="3">
    <source>
        <dbReference type="EMBL" id="CAA3002144.1"/>
    </source>
</evidence>
<proteinExistence type="predicted"/>
<accession>A0A8S0TAL9</accession>
<protein>
    <submittedName>
        <fullName evidence="3">Calcium-binding EF-hand</fullName>
    </submittedName>
</protein>
<comment type="caution">
    <text evidence="3">The sequence shown here is derived from an EMBL/GenBank/DDBJ whole genome shotgun (WGS) entry which is preliminary data.</text>
</comment>
<dbReference type="InterPro" id="IPR002048">
    <property type="entry name" value="EF_hand_dom"/>
</dbReference>
<gene>
    <name evidence="3" type="ORF">OLEA9_A028655</name>
</gene>
<name>A0A8S0TAL9_OLEEU</name>
<dbReference type="SMART" id="SM00054">
    <property type="entry name" value="EFh"/>
    <property type="match status" value="1"/>
</dbReference>
<dbReference type="InterPro" id="IPR011992">
    <property type="entry name" value="EF-hand-dom_pair"/>
</dbReference>
<dbReference type="Gramene" id="OE9A028655T1">
    <property type="protein sequence ID" value="OE9A028655C1"/>
    <property type="gene ID" value="OE9A028655"/>
</dbReference>
<sequence>MGVTRAVQNAYFNNYIIDGDKPRSFEEFKRWLKRFDTNKDGKLSVEELEHAIRTTGSWFPKRKAKNAISLYGKKEKGYIHEDEIINLVDFALNQLGLNIAN</sequence>
<dbReference type="OrthoDB" id="26525at2759"/>
<dbReference type="PROSITE" id="PS50222">
    <property type="entry name" value="EF_HAND_2"/>
    <property type="match status" value="1"/>
</dbReference>
<dbReference type="Pfam" id="PF13405">
    <property type="entry name" value="EF-hand_6"/>
    <property type="match status" value="1"/>
</dbReference>
<feature type="domain" description="EF-hand" evidence="2">
    <location>
        <begin position="23"/>
        <end position="58"/>
    </location>
</feature>
<dbReference type="SUPFAM" id="SSF47473">
    <property type="entry name" value="EF-hand"/>
    <property type="match status" value="1"/>
</dbReference>
<keyword evidence="4" id="KW-1185">Reference proteome</keyword>
<evidence type="ECO:0000313" key="4">
    <source>
        <dbReference type="Proteomes" id="UP000594638"/>
    </source>
</evidence>
<dbReference type="GO" id="GO:0005509">
    <property type="term" value="F:calcium ion binding"/>
    <property type="evidence" value="ECO:0007669"/>
    <property type="project" value="InterPro"/>
</dbReference>
<evidence type="ECO:0000259" key="2">
    <source>
        <dbReference type="PROSITE" id="PS50222"/>
    </source>
</evidence>
<organism evidence="3 4">
    <name type="scientific">Olea europaea subsp. europaea</name>
    <dbReference type="NCBI Taxonomy" id="158383"/>
    <lineage>
        <taxon>Eukaryota</taxon>
        <taxon>Viridiplantae</taxon>
        <taxon>Streptophyta</taxon>
        <taxon>Embryophyta</taxon>
        <taxon>Tracheophyta</taxon>
        <taxon>Spermatophyta</taxon>
        <taxon>Magnoliopsida</taxon>
        <taxon>eudicotyledons</taxon>
        <taxon>Gunneridae</taxon>
        <taxon>Pentapetalae</taxon>
        <taxon>asterids</taxon>
        <taxon>lamiids</taxon>
        <taxon>Lamiales</taxon>
        <taxon>Oleaceae</taxon>
        <taxon>Oleeae</taxon>
        <taxon>Olea</taxon>
    </lineage>
</organism>
<keyword evidence="1" id="KW-0106">Calcium</keyword>
<dbReference type="EMBL" id="CACTIH010005810">
    <property type="protein sequence ID" value="CAA3002144.1"/>
    <property type="molecule type" value="Genomic_DNA"/>
</dbReference>
<evidence type="ECO:0000256" key="1">
    <source>
        <dbReference type="ARBA" id="ARBA00022837"/>
    </source>
</evidence>
<dbReference type="AlphaFoldDB" id="A0A8S0TAL9"/>
<dbReference type="Gene3D" id="1.10.238.10">
    <property type="entry name" value="EF-hand"/>
    <property type="match status" value="1"/>
</dbReference>
<dbReference type="Proteomes" id="UP000594638">
    <property type="component" value="Unassembled WGS sequence"/>
</dbReference>
<reference evidence="3 4" key="1">
    <citation type="submission" date="2019-12" db="EMBL/GenBank/DDBJ databases">
        <authorList>
            <person name="Alioto T."/>
            <person name="Alioto T."/>
            <person name="Gomez Garrido J."/>
        </authorList>
    </citation>
    <scope>NUCLEOTIDE SEQUENCE [LARGE SCALE GENOMIC DNA]</scope>
</reference>
<dbReference type="InterPro" id="IPR018247">
    <property type="entry name" value="EF_Hand_1_Ca_BS"/>
</dbReference>